<feature type="transmembrane region" description="Helical" evidence="1">
    <location>
        <begin position="9"/>
        <end position="28"/>
    </location>
</feature>
<dbReference type="PANTHER" id="PTHR39430">
    <property type="entry name" value="MEMBRANE-ASSOCIATED PROTEASE-RELATED"/>
    <property type="match status" value="1"/>
</dbReference>
<feature type="transmembrane region" description="Helical" evidence="1">
    <location>
        <begin position="34"/>
        <end position="51"/>
    </location>
</feature>
<sequence length="270" mass="30497">MRKHTVQFILNYFIFASYFYVLPILIQMNDILRFVHLVMFFPLAFFLTKKWSGKGLDSYGIVFFQGWQRNLMLGFLIGAAGWALLFFLRIVLGDYHITGIKSGVEAAPILVVVFVGYGLGSIINDVIVRGLVFHFYRNRLSFKALMLLSVVVYAADDSWNEGFSISNTFFSVALGFSLAYAFYKTHSIWADTGIHLGLNVIYGLFYGVSGNRGDGIFLFQVHSSSNLLLGSWLSTITAALIFLALYLFIHSFRIPSKIEPLTNRIEKSAI</sequence>
<dbReference type="Pfam" id="PF02517">
    <property type="entry name" value="Rce1-like"/>
    <property type="match status" value="1"/>
</dbReference>
<proteinExistence type="predicted"/>
<feature type="transmembrane region" description="Helical" evidence="1">
    <location>
        <begin position="140"/>
        <end position="156"/>
    </location>
</feature>
<dbReference type="EMBL" id="PGUY01000025">
    <property type="protein sequence ID" value="PLT30258.1"/>
    <property type="molecule type" value="Genomic_DNA"/>
</dbReference>
<protein>
    <recommendedName>
        <fullName evidence="2">CAAX prenyl protease 2/Lysostaphin resistance protein A-like domain-containing protein</fullName>
    </recommendedName>
</protein>
<organism evidence="3 4">
    <name type="scientific">Peribacillus deserti</name>
    <dbReference type="NCBI Taxonomy" id="673318"/>
    <lineage>
        <taxon>Bacteria</taxon>
        <taxon>Bacillati</taxon>
        <taxon>Bacillota</taxon>
        <taxon>Bacilli</taxon>
        <taxon>Bacillales</taxon>
        <taxon>Bacillaceae</taxon>
        <taxon>Peribacillus</taxon>
    </lineage>
</organism>
<evidence type="ECO:0000259" key="2">
    <source>
        <dbReference type="Pfam" id="PF02517"/>
    </source>
</evidence>
<feature type="transmembrane region" description="Helical" evidence="1">
    <location>
        <begin position="188"/>
        <end position="208"/>
    </location>
</feature>
<keyword evidence="1" id="KW-1133">Transmembrane helix</keyword>
<reference evidence="3 4" key="1">
    <citation type="submission" date="2017-11" db="EMBL/GenBank/DDBJ databases">
        <title>Comparitive Functional Genomics of Dry Heat Resistant strains isolated from the Viking Spacecraft.</title>
        <authorList>
            <person name="Seuylemezian A."/>
            <person name="Cooper K."/>
            <person name="Vaishampayan P."/>
        </authorList>
    </citation>
    <scope>NUCLEOTIDE SEQUENCE [LARGE SCALE GENOMIC DNA]</scope>
    <source>
        <strain evidence="3 4">V1-29</strain>
    </source>
</reference>
<feature type="transmembrane region" description="Helical" evidence="1">
    <location>
        <begin position="71"/>
        <end position="92"/>
    </location>
</feature>
<evidence type="ECO:0000313" key="3">
    <source>
        <dbReference type="EMBL" id="PLT30258.1"/>
    </source>
</evidence>
<comment type="caution">
    <text evidence="3">The sequence shown here is derived from an EMBL/GenBank/DDBJ whole genome shotgun (WGS) entry which is preliminary data.</text>
</comment>
<dbReference type="GO" id="GO:0004175">
    <property type="term" value="F:endopeptidase activity"/>
    <property type="evidence" value="ECO:0007669"/>
    <property type="project" value="UniProtKB-ARBA"/>
</dbReference>
<dbReference type="GO" id="GO:0080120">
    <property type="term" value="P:CAAX-box protein maturation"/>
    <property type="evidence" value="ECO:0007669"/>
    <property type="project" value="UniProtKB-ARBA"/>
</dbReference>
<feature type="transmembrane region" description="Helical" evidence="1">
    <location>
        <begin position="228"/>
        <end position="249"/>
    </location>
</feature>
<dbReference type="AlphaFoldDB" id="A0A2N5M7A5"/>
<dbReference type="Proteomes" id="UP000234748">
    <property type="component" value="Unassembled WGS sequence"/>
</dbReference>
<gene>
    <name evidence="3" type="ORF">CUU66_08525</name>
</gene>
<dbReference type="RefSeq" id="WP_101641259.1">
    <property type="nucleotide sequence ID" value="NZ_PGUY01000025.1"/>
</dbReference>
<accession>A0A2N5M7A5</accession>
<evidence type="ECO:0000313" key="4">
    <source>
        <dbReference type="Proteomes" id="UP000234748"/>
    </source>
</evidence>
<feature type="domain" description="CAAX prenyl protease 2/Lysostaphin resistance protein A-like" evidence="2">
    <location>
        <begin position="109"/>
        <end position="201"/>
    </location>
</feature>
<keyword evidence="1" id="KW-0472">Membrane</keyword>
<keyword evidence="1" id="KW-0812">Transmembrane</keyword>
<feature type="transmembrane region" description="Helical" evidence="1">
    <location>
        <begin position="162"/>
        <end position="183"/>
    </location>
</feature>
<keyword evidence="4" id="KW-1185">Reference proteome</keyword>
<name>A0A2N5M7A5_9BACI</name>
<dbReference type="PANTHER" id="PTHR39430:SF1">
    <property type="entry name" value="PROTEASE"/>
    <property type="match status" value="1"/>
</dbReference>
<dbReference type="InterPro" id="IPR003675">
    <property type="entry name" value="Rce1/LyrA-like_dom"/>
</dbReference>
<evidence type="ECO:0000256" key="1">
    <source>
        <dbReference type="SAM" id="Phobius"/>
    </source>
</evidence>
<feature type="transmembrane region" description="Helical" evidence="1">
    <location>
        <begin position="107"/>
        <end position="128"/>
    </location>
</feature>